<name>A0A918PLS1_9BACT</name>
<comment type="caution">
    <text evidence="1">The sequence shown here is derived from an EMBL/GenBank/DDBJ whole genome shotgun (WGS) entry which is preliminary data.</text>
</comment>
<sequence>MQDKLYLDDTYEYPLNTVDATLGYTGKAVVKEFTNGSGLEITITLSGEHTKAEYYFPAHLHRGPYEPNVDSPMVEALNGVDARPLKCVTILEGYSIEDLRTHQFHIKVHLADSGPEAKTILVAGNIGGEEVE</sequence>
<protein>
    <recommendedName>
        <fullName evidence="3">CHRD domain-containing protein</fullName>
    </recommendedName>
</protein>
<gene>
    <name evidence="1" type="ORF">GCM10007049_04200</name>
</gene>
<evidence type="ECO:0000313" key="2">
    <source>
        <dbReference type="Proteomes" id="UP000619457"/>
    </source>
</evidence>
<keyword evidence="2" id="KW-1185">Reference proteome</keyword>
<organism evidence="1 2">
    <name type="scientific">Echinicola pacifica</name>
    <dbReference type="NCBI Taxonomy" id="346377"/>
    <lineage>
        <taxon>Bacteria</taxon>
        <taxon>Pseudomonadati</taxon>
        <taxon>Bacteroidota</taxon>
        <taxon>Cytophagia</taxon>
        <taxon>Cytophagales</taxon>
        <taxon>Cyclobacteriaceae</taxon>
        <taxon>Echinicola</taxon>
    </lineage>
</organism>
<dbReference type="EMBL" id="BMWX01000001">
    <property type="protein sequence ID" value="GGZ15287.1"/>
    <property type="molecule type" value="Genomic_DNA"/>
</dbReference>
<dbReference type="AlphaFoldDB" id="A0A918PLS1"/>
<proteinExistence type="predicted"/>
<dbReference type="Proteomes" id="UP000619457">
    <property type="component" value="Unassembled WGS sequence"/>
</dbReference>
<reference evidence="1" key="2">
    <citation type="submission" date="2020-09" db="EMBL/GenBank/DDBJ databases">
        <authorList>
            <person name="Sun Q."/>
            <person name="Kim S."/>
        </authorList>
    </citation>
    <scope>NUCLEOTIDE SEQUENCE</scope>
    <source>
        <strain evidence="1">KCTC 12368</strain>
    </source>
</reference>
<evidence type="ECO:0000313" key="1">
    <source>
        <dbReference type="EMBL" id="GGZ15287.1"/>
    </source>
</evidence>
<evidence type="ECO:0008006" key="3">
    <source>
        <dbReference type="Google" id="ProtNLM"/>
    </source>
</evidence>
<reference evidence="1" key="1">
    <citation type="journal article" date="2014" name="Int. J. Syst. Evol. Microbiol.">
        <title>Complete genome sequence of Corynebacterium casei LMG S-19264T (=DSM 44701T), isolated from a smear-ripened cheese.</title>
        <authorList>
            <consortium name="US DOE Joint Genome Institute (JGI-PGF)"/>
            <person name="Walter F."/>
            <person name="Albersmeier A."/>
            <person name="Kalinowski J."/>
            <person name="Ruckert C."/>
        </authorList>
    </citation>
    <scope>NUCLEOTIDE SEQUENCE</scope>
    <source>
        <strain evidence="1">KCTC 12368</strain>
    </source>
</reference>
<accession>A0A918PLS1</accession>